<dbReference type="Proteomes" id="UP000298493">
    <property type="component" value="Unassembled WGS sequence"/>
</dbReference>
<accession>A0A4Z1P9D8</accession>
<reference evidence="1 2" key="1">
    <citation type="submission" date="2019-04" db="EMBL/GenBank/DDBJ databases">
        <title>High contiguity whole genome sequence and gene annotation resource for two Venturia nashicola isolates.</title>
        <authorList>
            <person name="Prokchorchik M."/>
            <person name="Won K."/>
            <person name="Lee Y."/>
            <person name="Choi E.D."/>
            <person name="Segonzac C."/>
            <person name="Sohn K.H."/>
        </authorList>
    </citation>
    <scope>NUCLEOTIDE SEQUENCE [LARGE SCALE GENOMIC DNA]</scope>
    <source>
        <strain evidence="1 2">PRI2</strain>
    </source>
</reference>
<evidence type="ECO:0000313" key="2">
    <source>
        <dbReference type="Proteomes" id="UP000298493"/>
    </source>
</evidence>
<evidence type="ECO:0000313" key="1">
    <source>
        <dbReference type="EMBL" id="TID25877.1"/>
    </source>
</evidence>
<keyword evidence="2" id="KW-1185">Reference proteome</keyword>
<protein>
    <submittedName>
        <fullName evidence="1">Uncharacterized protein</fullName>
    </submittedName>
</protein>
<organism evidence="1 2">
    <name type="scientific">Venturia nashicola</name>
    <dbReference type="NCBI Taxonomy" id="86259"/>
    <lineage>
        <taxon>Eukaryota</taxon>
        <taxon>Fungi</taxon>
        <taxon>Dikarya</taxon>
        <taxon>Ascomycota</taxon>
        <taxon>Pezizomycotina</taxon>
        <taxon>Dothideomycetes</taxon>
        <taxon>Pleosporomycetidae</taxon>
        <taxon>Venturiales</taxon>
        <taxon>Venturiaceae</taxon>
        <taxon>Venturia</taxon>
    </lineage>
</organism>
<sequence length="214" mass="25050">MFAGNDTDTNGFLTLPREIRQQILFFTYDFPHVKELTWITWIEEFGKTSLWIMALRNVHPTVTEDMQYVAKEWRKQLQLLTQELVRRIKAHPQNFEHLLKAWKLEDAEKSSFGIGPGPVHFRKLCIERQQKVTDKFCREMAAGTGGTAKSFVRLLQSGEVGRGRHERHRDELQKLGAIWREGVKKIDEEDGIMKARLGEIFTEMRELGYMTGWL</sequence>
<comment type="caution">
    <text evidence="1">The sequence shown here is derived from an EMBL/GenBank/DDBJ whole genome shotgun (WGS) entry which is preliminary data.</text>
</comment>
<dbReference type="EMBL" id="SNSC02000003">
    <property type="protein sequence ID" value="TID25877.1"/>
    <property type="molecule type" value="Genomic_DNA"/>
</dbReference>
<dbReference type="AlphaFoldDB" id="A0A4Z1P9D8"/>
<name>A0A4Z1P9D8_9PEZI</name>
<gene>
    <name evidence="1" type="ORF">E6O75_ATG03740</name>
</gene>
<proteinExistence type="predicted"/>